<keyword evidence="9" id="KW-1185">Reference proteome</keyword>
<feature type="transmembrane region" description="Helical" evidence="6">
    <location>
        <begin position="221"/>
        <end position="243"/>
    </location>
</feature>
<feature type="domain" description="Rhodopsin" evidence="7">
    <location>
        <begin position="40"/>
        <end position="262"/>
    </location>
</feature>
<gene>
    <name evidence="8" type="ORF">PV04_05827</name>
</gene>
<evidence type="ECO:0000256" key="1">
    <source>
        <dbReference type="ARBA" id="ARBA00004141"/>
    </source>
</evidence>
<dbReference type="STRING" id="5601.A0A0D2CMR5"/>
<dbReference type="InterPro" id="IPR049326">
    <property type="entry name" value="Rhodopsin_dom_fungi"/>
</dbReference>
<reference evidence="8 9" key="1">
    <citation type="submission" date="2015-01" db="EMBL/GenBank/DDBJ databases">
        <title>The Genome Sequence of Capronia semiimmersa CBS27337.</title>
        <authorList>
            <consortium name="The Broad Institute Genomics Platform"/>
            <person name="Cuomo C."/>
            <person name="de Hoog S."/>
            <person name="Gorbushina A."/>
            <person name="Stielow B."/>
            <person name="Teixiera M."/>
            <person name="Abouelleil A."/>
            <person name="Chapman S.B."/>
            <person name="Priest M."/>
            <person name="Young S.K."/>
            <person name="Wortman J."/>
            <person name="Nusbaum C."/>
            <person name="Birren B."/>
        </authorList>
    </citation>
    <scope>NUCLEOTIDE SEQUENCE [LARGE SCALE GENOMIC DNA]</scope>
    <source>
        <strain evidence="8 9">CBS 27337</strain>
    </source>
</reference>
<proteinExistence type="inferred from homology"/>
<name>A0A0D2CMR5_9EURO</name>
<evidence type="ECO:0000259" key="7">
    <source>
        <dbReference type="Pfam" id="PF20684"/>
    </source>
</evidence>
<evidence type="ECO:0000256" key="3">
    <source>
        <dbReference type="ARBA" id="ARBA00022989"/>
    </source>
</evidence>
<feature type="transmembrane region" description="Helical" evidence="6">
    <location>
        <begin position="102"/>
        <end position="123"/>
    </location>
</feature>
<dbReference type="EMBL" id="KN846959">
    <property type="protein sequence ID" value="KIW66496.1"/>
    <property type="molecule type" value="Genomic_DNA"/>
</dbReference>
<accession>A0A0D2CMR5</accession>
<comment type="similarity">
    <text evidence="5">Belongs to the SAT4 family.</text>
</comment>
<protein>
    <recommendedName>
        <fullName evidence="7">Rhodopsin domain-containing protein</fullName>
    </recommendedName>
</protein>
<evidence type="ECO:0000256" key="6">
    <source>
        <dbReference type="SAM" id="Phobius"/>
    </source>
</evidence>
<evidence type="ECO:0000313" key="8">
    <source>
        <dbReference type="EMBL" id="KIW66496.1"/>
    </source>
</evidence>
<keyword evidence="3 6" id="KW-1133">Transmembrane helix</keyword>
<keyword evidence="4 6" id="KW-0472">Membrane</keyword>
<evidence type="ECO:0000256" key="4">
    <source>
        <dbReference type="ARBA" id="ARBA00023136"/>
    </source>
</evidence>
<dbReference type="InterPro" id="IPR052337">
    <property type="entry name" value="SAT4-like"/>
</dbReference>
<organism evidence="8 9">
    <name type="scientific">Phialophora macrospora</name>
    <dbReference type="NCBI Taxonomy" id="1851006"/>
    <lineage>
        <taxon>Eukaryota</taxon>
        <taxon>Fungi</taxon>
        <taxon>Dikarya</taxon>
        <taxon>Ascomycota</taxon>
        <taxon>Pezizomycotina</taxon>
        <taxon>Eurotiomycetes</taxon>
        <taxon>Chaetothyriomycetidae</taxon>
        <taxon>Chaetothyriales</taxon>
        <taxon>Herpotrichiellaceae</taxon>
        <taxon>Phialophora</taxon>
    </lineage>
</organism>
<feature type="transmembrane region" description="Helical" evidence="6">
    <location>
        <begin position="188"/>
        <end position="209"/>
    </location>
</feature>
<dbReference type="HOGENOM" id="CLU_411027_0_0_1"/>
<evidence type="ECO:0000256" key="2">
    <source>
        <dbReference type="ARBA" id="ARBA00022692"/>
    </source>
</evidence>
<sequence>MAASLPPQTWPPPNYVDPERRGGPVLFITTCATTAVVVGLRLYSRLRLSKSVGLDDALLLAGFVISIGQTFAEFKALTTWGWNLHLWDVPIDRLQYVRLSAWLTELFFLLGNACTKISILLVYRKISARSHITWFIRLTWAAIALTVAYTVGLVLELVFVCRPLESYWKSYRLDYAGEYTCGNEQIPIVFSAAASVFSDVYASILPMLVVKNLNMTNRQRLSLYALFSAGLLTAGIGVARLVFLAKVTTNYRLGPNTHDVTWYGWPVFVGRPSQAGFTPGTTWGQDLLSSPAATTKNTMDQQPMSALTDCLRGLHVARQMRPATDGDIPALAAPIELLEDSWCDQCGGHGHWRATCDFLEHTKLSGRTLSSLSQSPDAELRFHLSLPWTALRCGSILRSNTSNLLTPNAIEHAICLLLDFTTHLADYAKLRWLQHRMLNNMWHWLQTFSIGQGSEANAVELADQINTSRHSSQILAAWRALAEESTRSLGELVANLVKVLKEFERTAIIMPIAARMIRSSQSTMPSFETNRQVLYSEIWEYVTSSQLEHILAIPLSQQAYNSLLTAVSSHRATYMLRQAELDRMFRESIITYQEVRRDPRFRIAFALPKVLAVQMDVAVVDALRGEDFAWPDRGCLLMRWCRAMDEPEHLATRRPELDISYLFDIMSI</sequence>
<dbReference type="Proteomes" id="UP000054266">
    <property type="component" value="Unassembled WGS sequence"/>
</dbReference>
<dbReference type="PANTHER" id="PTHR33048">
    <property type="entry name" value="PTH11-LIKE INTEGRAL MEMBRANE PROTEIN (AFU_ORTHOLOGUE AFUA_5G11245)"/>
    <property type="match status" value="1"/>
</dbReference>
<dbReference type="Pfam" id="PF20684">
    <property type="entry name" value="Fung_rhodopsin"/>
    <property type="match status" value="1"/>
</dbReference>
<evidence type="ECO:0000256" key="5">
    <source>
        <dbReference type="ARBA" id="ARBA00038359"/>
    </source>
</evidence>
<keyword evidence="2 6" id="KW-0812">Transmembrane</keyword>
<evidence type="ECO:0000313" key="9">
    <source>
        <dbReference type="Proteomes" id="UP000054266"/>
    </source>
</evidence>
<feature type="transmembrane region" description="Helical" evidence="6">
    <location>
        <begin position="135"/>
        <end position="160"/>
    </location>
</feature>
<dbReference type="PANTHER" id="PTHR33048:SF129">
    <property type="entry name" value="INTEGRAL MEMBRANE PROTEIN-RELATED"/>
    <property type="match status" value="1"/>
</dbReference>
<comment type="subcellular location">
    <subcellularLocation>
        <location evidence="1">Membrane</location>
        <topology evidence="1">Multi-pass membrane protein</topology>
    </subcellularLocation>
</comment>
<dbReference type="GO" id="GO:0016020">
    <property type="term" value="C:membrane"/>
    <property type="evidence" value="ECO:0007669"/>
    <property type="project" value="UniProtKB-SubCell"/>
</dbReference>
<feature type="transmembrane region" description="Helical" evidence="6">
    <location>
        <begin position="56"/>
        <end position="82"/>
    </location>
</feature>
<dbReference type="AlphaFoldDB" id="A0A0D2CMR5"/>
<feature type="transmembrane region" description="Helical" evidence="6">
    <location>
        <begin position="25"/>
        <end position="44"/>
    </location>
</feature>